<dbReference type="OrthoDB" id="6344460at2759"/>
<keyword evidence="2" id="KW-1185">Reference proteome</keyword>
<protein>
    <recommendedName>
        <fullName evidence="3">WW domain-containing protein</fullName>
    </recommendedName>
</protein>
<accession>A0A196SEQ1</accession>
<evidence type="ECO:0000313" key="1">
    <source>
        <dbReference type="EMBL" id="OAO15540.1"/>
    </source>
</evidence>
<dbReference type="PANTHER" id="PTHR21715:SF0">
    <property type="entry name" value="RH04127P"/>
    <property type="match status" value="1"/>
</dbReference>
<dbReference type="PANTHER" id="PTHR21715">
    <property type="entry name" value="RH04127P"/>
    <property type="match status" value="1"/>
</dbReference>
<gene>
    <name evidence="1" type="ORF">AV274_2750</name>
</gene>
<proteinExistence type="predicted"/>
<reference evidence="1 2" key="1">
    <citation type="submission" date="2016-05" db="EMBL/GenBank/DDBJ databases">
        <title>Nuclear genome of Blastocystis sp. subtype 1 NandII.</title>
        <authorList>
            <person name="Gentekaki E."/>
            <person name="Curtis B."/>
            <person name="Stairs C."/>
            <person name="Eme L."/>
            <person name="Herman E."/>
            <person name="Klimes V."/>
            <person name="Arias M.C."/>
            <person name="Elias M."/>
            <person name="Hilliou F."/>
            <person name="Klute M."/>
            <person name="Malik S.-B."/>
            <person name="Pightling A."/>
            <person name="Rachubinski R."/>
            <person name="Salas D."/>
            <person name="Schlacht A."/>
            <person name="Suga H."/>
            <person name="Archibald J."/>
            <person name="Ball S.G."/>
            <person name="Clark G."/>
            <person name="Dacks J."/>
            <person name="Van Der Giezen M."/>
            <person name="Tsaousis A."/>
            <person name="Roger A."/>
        </authorList>
    </citation>
    <scope>NUCLEOTIDE SEQUENCE [LARGE SCALE GENOMIC DNA]</scope>
    <source>
        <strain evidence="2">ATCC 50177 / NandII</strain>
    </source>
</reference>
<dbReference type="InterPro" id="IPR053233">
    <property type="entry name" value="ABRA-related"/>
</dbReference>
<dbReference type="Proteomes" id="UP000078348">
    <property type="component" value="Unassembled WGS sequence"/>
</dbReference>
<dbReference type="AlphaFoldDB" id="A0A196SEQ1"/>
<sequence length="208" mass="23673">MPMDNNYILLQEDTNANYEPTEEEVRAEAKYLGIAPEDSDLMWIAKEALRAPLPRHWSPYQHRETGSIVYYNKKTGAISENHPMDEYFRGLYHKLKDDPTSSRIRSASNSFVPETDFSFASSPSRETRQHRFVFTSNPKPSTVSSIITTSADLEALVKAVNQAAVEVNLYNEWLEETVKSLKQTVDKIAFLENRMKGVMKPSSFVTSA</sequence>
<dbReference type="Gene3D" id="3.30.1470.10">
    <property type="entry name" value="Photosystem I PsaD, reaction center subunit II"/>
    <property type="match status" value="1"/>
</dbReference>
<comment type="caution">
    <text evidence="1">The sequence shown here is derived from an EMBL/GenBank/DDBJ whole genome shotgun (WGS) entry which is preliminary data.</text>
</comment>
<dbReference type="EMBL" id="LXWW01000133">
    <property type="protein sequence ID" value="OAO15540.1"/>
    <property type="molecule type" value="Genomic_DNA"/>
</dbReference>
<organism evidence="1 2">
    <name type="scientific">Blastocystis sp. subtype 1 (strain ATCC 50177 / NandII)</name>
    <dbReference type="NCBI Taxonomy" id="478820"/>
    <lineage>
        <taxon>Eukaryota</taxon>
        <taxon>Sar</taxon>
        <taxon>Stramenopiles</taxon>
        <taxon>Bigyra</taxon>
        <taxon>Opalozoa</taxon>
        <taxon>Opalinata</taxon>
        <taxon>Blastocystidae</taxon>
        <taxon>Blastocystis</taxon>
    </lineage>
</organism>
<evidence type="ECO:0000313" key="2">
    <source>
        <dbReference type="Proteomes" id="UP000078348"/>
    </source>
</evidence>
<name>A0A196SEQ1_BLAHN</name>
<evidence type="ECO:0008006" key="3">
    <source>
        <dbReference type="Google" id="ProtNLM"/>
    </source>
</evidence>